<dbReference type="InterPro" id="IPR002711">
    <property type="entry name" value="HNH"/>
</dbReference>
<keyword evidence="2" id="KW-0255">Endonuclease</keyword>
<comment type="caution">
    <text evidence="2">The sequence shown here is derived from an EMBL/GenBank/DDBJ whole genome shotgun (WGS) entry which is preliminary data.</text>
</comment>
<dbReference type="CDD" id="cd00085">
    <property type="entry name" value="HNHc"/>
    <property type="match status" value="1"/>
</dbReference>
<name>A0ABQ4KA04_9BACI</name>
<keyword evidence="2" id="KW-0378">Hydrolase</keyword>
<feature type="domain" description="HNH nuclease" evidence="1">
    <location>
        <begin position="116"/>
        <end position="169"/>
    </location>
</feature>
<accession>A0ABQ4KA04</accession>
<keyword evidence="3" id="KW-1185">Reference proteome</keyword>
<gene>
    <name evidence="2" type="primary">yoqL</name>
    <name evidence="2" type="ORF">J1TS3_36880</name>
</gene>
<dbReference type="SMART" id="SM00507">
    <property type="entry name" value="HNHc"/>
    <property type="match status" value="1"/>
</dbReference>
<dbReference type="GO" id="GO:0004519">
    <property type="term" value="F:endonuclease activity"/>
    <property type="evidence" value="ECO:0007669"/>
    <property type="project" value="UniProtKB-KW"/>
</dbReference>
<dbReference type="Gene3D" id="1.10.30.50">
    <property type="match status" value="1"/>
</dbReference>
<organism evidence="2 3">
    <name type="scientific">Siminovitchia fordii</name>
    <dbReference type="NCBI Taxonomy" id="254759"/>
    <lineage>
        <taxon>Bacteria</taxon>
        <taxon>Bacillati</taxon>
        <taxon>Bacillota</taxon>
        <taxon>Bacilli</taxon>
        <taxon>Bacillales</taxon>
        <taxon>Bacillaceae</taxon>
        <taxon>Siminovitchia</taxon>
    </lineage>
</organism>
<evidence type="ECO:0000313" key="2">
    <source>
        <dbReference type="EMBL" id="GIN22554.1"/>
    </source>
</evidence>
<sequence length="211" mass="25345">MKVCSDCNLEKSLDSFYSQKKKKSSGEEYVYYQPYCKDCAVERSVRWQEENPEKRKEHLKRINAKPKKKAKVLKANQIYRRRGGHREWQRRNKDKIKLYNQKRAKKNHSISVYEWDSCKEYFSGRCAYCGVGESDHRKKFNEDLHKDHVDPNGKNDLSNCVPACKTCNPSKGEEDMEKWFASRPYYDIERELLIIQWVTKDYKNYMEINEE</sequence>
<dbReference type="RefSeq" id="WP_212963673.1">
    <property type="nucleotide sequence ID" value="NZ_BOQT01000018.1"/>
</dbReference>
<evidence type="ECO:0000259" key="1">
    <source>
        <dbReference type="SMART" id="SM00507"/>
    </source>
</evidence>
<proteinExistence type="predicted"/>
<protein>
    <submittedName>
        <fullName evidence="2">SPBc2 prophage-derived putative HNH endonuclease YoqL</fullName>
    </submittedName>
</protein>
<reference evidence="2 3" key="1">
    <citation type="submission" date="2021-03" db="EMBL/GenBank/DDBJ databases">
        <title>Antimicrobial resistance genes in bacteria isolated from Japanese honey, and their potential for conferring macrolide and lincosamide resistance in the American foulbrood pathogen Paenibacillus larvae.</title>
        <authorList>
            <person name="Okamoto M."/>
            <person name="Kumagai M."/>
            <person name="Kanamori H."/>
            <person name="Takamatsu D."/>
        </authorList>
    </citation>
    <scope>NUCLEOTIDE SEQUENCE [LARGE SCALE GENOMIC DNA]</scope>
    <source>
        <strain evidence="2 3">J1TS3</strain>
    </source>
</reference>
<dbReference type="Proteomes" id="UP000680279">
    <property type="component" value="Unassembled WGS sequence"/>
</dbReference>
<evidence type="ECO:0000313" key="3">
    <source>
        <dbReference type="Proteomes" id="UP000680279"/>
    </source>
</evidence>
<dbReference type="InterPro" id="IPR003615">
    <property type="entry name" value="HNH_nuc"/>
</dbReference>
<dbReference type="EMBL" id="BOQT01000018">
    <property type="protein sequence ID" value="GIN22554.1"/>
    <property type="molecule type" value="Genomic_DNA"/>
</dbReference>
<dbReference type="Pfam" id="PF01844">
    <property type="entry name" value="HNH"/>
    <property type="match status" value="1"/>
</dbReference>
<keyword evidence="2" id="KW-0540">Nuclease</keyword>